<dbReference type="Proteomes" id="UP000635387">
    <property type="component" value="Unassembled WGS sequence"/>
</dbReference>
<reference evidence="2" key="1">
    <citation type="journal article" date="2019" name="Int. J. Syst. Evol. Microbiol.">
        <title>The Global Catalogue of Microorganisms (GCM) 10K type strain sequencing project: providing services to taxonomists for standard genome sequencing and annotation.</title>
        <authorList>
            <consortium name="The Broad Institute Genomics Platform"/>
            <consortium name="The Broad Institute Genome Sequencing Center for Infectious Disease"/>
            <person name="Wu L."/>
            <person name="Ma J."/>
        </authorList>
    </citation>
    <scope>NUCLEOTIDE SEQUENCE [LARGE SCALE GENOMIC DNA]</scope>
    <source>
        <strain evidence="2">CGMCC 4.7683</strain>
    </source>
</reference>
<gene>
    <name evidence="1" type="ORF">GCM10017790_65030</name>
</gene>
<proteinExistence type="predicted"/>
<evidence type="ECO:0000313" key="1">
    <source>
        <dbReference type="EMBL" id="GHH30869.1"/>
    </source>
</evidence>
<protein>
    <submittedName>
        <fullName evidence="1">Uncharacterized protein</fullName>
    </submittedName>
</protein>
<comment type="caution">
    <text evidence="1">The sequence shown here is derived from an EMBL/GenBank/DDBJ whole genome shotgun (WGS) entry which is preliminary data.</text>
</comment>
<keyword evidence="2" id="KW-1185">Reference proteome</keyword>
<organism evidence="1 2">
    <name type="scientific">Amycolatopsis oliviviridis</name>
    <dbReference type="NCBI Taxonomy" id="1471590"/>
    <lineage>
        <taxon>Bacteria</taxon>
        <taxon>Bacillati</taxon>
        <taxon>Actinomycetota</taxon>
        <taxon>Actinomycetes</taxon>
        <taxon>Pseudonocardiales</taxon>
        <taxon>Pseudonocardiaceae</taxon>
        <taxon>Amycolatopsis</taxon>
    </lineage>
</organism>
<sequence>MEPEYISSIAAIMATIGSTMKICVHCLAGGGGISGGGCRSSSPAGMSGAGRRAGLFTTTVDIPRIVRALKAVTAAMAGRCRAPGNGRPAA</sequence>
<evidence type="ECO:0000313" key="2">
    <source>
        <dbReference type="Proteomes" id="UP000635387"/>
    </source>
</evidence>
<name>A0ABQ3M265_9PSEU</name>
<accession>A0ABQ3M265</accession>
<dbReference type="EMBL" id="BNAY01000009">
    <property type="protein sequence ID" value="GHH30869.1"/>
    <property type="molecule type" value="Genomic_DNA"/>
</dbReference>